<proteinExistence type="predicted"/>
<accession>A0A6J2UE31</accession>
<dbReference type="InterPro" id="IPR010512">
    <property type="entry name" value="DUF1091"/>
</dbReference>
<keyword evidence="2" id="KW-1185">Reference proteome</keyword>
<dbReference type="OrthoDB" id="7840513at2759"/>
<protein>
    <submittedName>
        <fullName evidence="3">Uncharacterized protein LOC115633303</fullName>
    </submittedName>
</protein>
<feature type="chain" id="PRO_5026958671" evidence="1">
    <location>
        <begin position="21"/>
        <end position="175"/>
    </location>
</feature>
<evidence type="ECO:0000313" key="2">
    <source>
        <dbReference type="Proteomes" id="UP000504634"/>
    </source>
</evidence>
<keyword evidence="1" id="KW-0732">Signal</keyword>
<gene>
    <name evidence="3" type="primary">LOC115633303</name>
</gene>
<name>A0A6J2UE31_DROLE</name>
<dbReference type="PANTHER" id="PTHR20898">
    <property type="entry name" value="DAEDALUS ON 3-RELATED-RELATED"/>
    <property type="match status" value="1"/>
</dbReference>
<feature type="signal peptide" evidence="1">
    <location>
        <begin position="1"/>
        <end position="20"/>
    </location>
</feature>
<organism evidence="2 3">
    <name type="scientific">Drosophila lebanonensis</name>
    <name type="common">Fruit fly</name>
    <name type="synonym">Scaptodrosophila lebanonensis</name>
    <dbReference type="NCBI Taxonomy" id="7225"/>
    <lineage>
        <taxon>Eukaryota</taxon>
        <taxon>Metazoa</taxon>
        <taxon>Ecdysozoa</taxon>
        <taxon>Arthropoda</taxon>
        <taxon>Hexapoda</taxon>
        <taxon>Insecta</taxon>
        <taxon>Pterygota</taxon>
        <taxon>Neoptera</taxon>
        <taxon>Endopterygota</taxon>
        <taxon>Diptera</taxon>
        <taxon>Brachycera</taxon>
        <taxon>Muscomorpha</taxon>
        <taxon>Ephydroidea</taxon>
        <taxon>Drosophilidae</taxon>
        <taxon>Scaptodrosophila</taxon>
    </lineage>
</organism>
<dbReference type="PANTHER" id="PTHR20898:SF0">
    <property type="entry name" value="DAEDALUS ON 3-RELATED"/>
    <property type="match status" value="1"/>
</dbReference>
<dbReference type="Proteomes" id="UP000504634">
    <property type="component" value="Unplaced"/>
</dbReference>
<evidence type="ECO:0000256" key="1">
    <source>
        <dbReference type="SAM" id="SignalP"/>
    </source>
</evidence>
<sequence length="175" mass="20675">MKVEFIFFLFIFCEFTHVLGEFQFTNIKCNSRDEDFVKFEYCFIKSVNRTYKYMSLGVKLLQTPVTNAKVNYALLKRGNGYKPFLYNMSVDACSYLRRPFNPVNQYFYGLFKGYTNINHTCPYDHDLIVEKLPMNHLDNELTTVLPMPKGDYAFNTIWYAYGTIRADAVFYFTLS</sequence>
<dbReference type="GeneID" id="115633303"/>
<evidence type="ECO:0000313" key="3">
    <source>
        <dbReference type="RefSeq" id="XP_030386619.1"/>
    </source>
</evidence>
<dbReference type="SMART" id="SM00697">
    <property type="entry name" value="DM8"/>
    <property type="match status" value="1"/>
</dbReference>
<dbReference type="RefSeq" id="XP_030386619.1">
    <property type="nucleotide sequence ID" value="XM_030530759.1"/>
</dbReference>
<dbReference type="AlphaFoldDB" id="A0A6J2UE31"/>
<reference evidence="3" key="1">
    <citation type="submission" date="2025-08" db="UniProtKB">
        <authorList>
            <consortium name="RefSeq"/>
        </authorList>
    </citation>
    <scope>IDENTIFICATION</scope>
    <source>
        <strain evidence="3">11010-0011.00</strain>
        <tissue evidence="3">Whole body</tissue>
    </source>
</reference>
<dbReference type="Pfam" id="PF06477">
    <property type="entry name" value="DUF1091"/>
    <property type="match status" value="1"/>
</dbReference>